<organism evidence="9 10">
    <name type="scientific">Cladophialophora chaetospira</name>
    <dbReference type="NCBI Taxonomy" id="386627"/>
    <lineage>
        <taxon>Eukaryota</taxon>
        <taxon>Fungi</taxon>
        <taxon>Dikarya</taxon>
        <taxon>Ascomycota</taxon>
        <taxon>Pezizomycotina</taxon>
        <taxon>Eurotiomycetes</taxon>
        <taxon>Chaetothyriomycetidae</taxon>
        <taxon>Chaetothyriales</taxon>
        <taxon>Herpotrichiellaceae</taxon>
        <taxon>Cladophialophora</taxon>
    </lineage>
</organism>
<accession>A0AA38XID5</accession>
<dbReference type="SMART" id="SM00355">
    <property type="entry name" value="ZnF_C2H2"/>
    <property type="match status" value="3"/>
</dbReference>
<evidence type="ECO:0000256" key="2">
    <source>
        <dbReference type="ARBA" id="ARBA00022737"/>
    </source>
</evidence>
<gene>
    <name evidence="9" type="ORF">H2200_002163</name>
</gene>
<name>A0AA38XID5_9EURO</name>
<keyword evidence="5" id="KW-0183">Conidiation</keyword>
<dbReference type="GO" id="GO:0005667">
    <property type="term" value="C:transcription regulator complex"/>
    <property type="evidence" value="ECO:0007669"/>
    <property type="project" value="TreeGrafter"/>
</dbReference>
<dbReference type="InterPro" id="IPR036236">
    <property type="entry name" value="Znf_C2H2_sf"/>
</dbReference>
<dbReference type="SUPFAM" id="SSF57667">
    <property type="entry name" value="beta-beta-alpha zinc fingers"/>
    <property type="match status" value="1"/>
</dbReference>
<evidence type="ECO:0000256" key="4">
    <source>
        <dbReference type="ARBA" id="ARBA00022833"/>
    </source>
</evidence>
<dbReference type="GO" id="GO:0000785">
    <property type="term" value="C:chromatin"/>
    <property type="evidence" value="ECO:0007669"/>
    <property type="project" value="TreeGrafter"/>
</dbReference>
<feature type="region of interest" description="Disordered" evidence="7">
    <location>
        <begin position="262"/>
        <end position="335"/>
    </location>
</feature>
<feature type="domain" description="C2H2-type" evidence="8">
    <location>
        <begin position="435"/>
        <end position="460"/>
    </location>
</feature>
<keyword evidence="3" id="KW-0863">Zinc-finger</keyword>
<evidence type="ECO:0000256" key="7">
    <source>
        <dbReference type="SAM" id="MobiDB-lite"/>
    </source>
</evidence>
<evidence type="ECO:0000256" key="6">
    <source>
        <dbReference type="ARBA" id="ARBA00044085"/>
    </source>
</evidence>
<dbReference type="AlphaFoldDB" id="A0AA38XID5"/>
<evidence type="ECO:0000256" key="5">
    <source>
        <dbReference type="ARBA" id="ARBA00023321"/>
    </source>
</evidence>
<keyword evidence="4" id="KW-0862">Zinc</keyword>
<feature type="compositionally biased region" description="Low complexity" evidence="7">
    <location>
        <begin position="318"/>
        <end position="333"/>
    </location>
</feature>
<feature type="compositionally biased region" description="Acidic residues" evidence="7">
    <location>
        <begin position="106"/>
        <end position="117"/>
    </location>
</feature>
<evidence type="ECO:0000313" key="9">
    <source>
        <dbReference type="EMBL" id="KAJ9614027.1"/>
    </source>
</evidence>
<proteinExistence type="predicted"/>
<evidence type="ECO:0000313" key="10">
    <source>
        <dbReference type="Proteomes" id="UP001172673"/>
    </source>
</evidence>
<feature type="compositionally biased region" description="Low complexity" evidence="7">
    <location>
        <begin position="352"/>
        <end position="379"/>
    </location>
</feature>
<protein>
    <recommendedName>
        <fullName evidence="6">C2H2 type master regulator of conidiophore development brlA</fullName>
    </recommendedName>
</protein>
<keyword evidence="10" id="KW-1185">Reference proteome</keyword>
<reference evidence="9" key="1">
    <citation type="submission" date="2022-10" db="EMBL/GenBank/DDBJ databases">
        <title>Culturing micro-colonial fungi from biological soil crusts in the Mojave desert and describing Neophaeococcomyces mojavensis, and introducing the new genera and species Taxawa tesnikishii.</title>
        <authorList>
            <person name="Kurbessoian T."/>
            <person name="Stajich J.E."/>
        </authorList>
    </citation>
    <scope>NUCLEOTIDE SEQUENCE</scope>
    <source>
        <strain evidence="9">TK_41</strain>
    </source>
</reference>
<keyword evidence="2" id="KW-0677">Repeat</keyword>
<dbReference type="GO" id="GO:0000978">
    <property type="term" value="F:RNA polymerase II cis-regulatory region sequence-specific DNA binding"/>
    <property type="evidence" value="ECO:0007669"/>
    <property type="project" value="TreeGrafter"/>
</dbReference>
<feature type="compositionally biased region" description="Polar residues" evidence="7">
    <location>
        <begin position="301"/>
        <end position="317"/>
    </location>
</feature>
<keyword evidence="5" id="KW-0749">Sporulation</keyword>
<dbReference type="PANTHER" id="PTHR14003">
    <property type="entry name" value="TRANSCRIPTIONAL REPRESSOR PROTEIN YY"/>
    <property type="match status" value="1"/>
</dbReference>
<feature type="compositionally biased region" description="Basic and acidic residues" evidence="7">
    <location>
        <begin position="194"/>
        <end position="213"/>
    </location>
</feature>
<dbReference type="PANTHER" id="PTHR14003:SF19">
    <property type="entry name" value="YY2 TRANSCRIPTION FACTOR"/>
    <property type="match status" value="1"/>
</dbReference>
<dbReference type="EMBL" id="JAPDRK010000003">
    <property type="protein sequence ID" value="KAJ9614027.1"/>
    <property type="molecule type" value="Genomic_DNA"/>
</dbReference>
<evidence type="ECO:0000259" key="8">
    <source>
        <dbReference type="SMART" id="SM00355"/>
    </source>
</evidence>
<feature type="region of interest" description="Disordered" evidence="7">
    <location>
        <begin position="1"/>
        <end position="244"/>
    </location>
</feature>
<dbReference type="GO" id="GO:0000981">
    <property type="term" value="F:DNA-binding transcription factor activity, RNA polymerase II-specific"/>
    <property type="evidence" value="ECO:0007669"/>
    <property type="project" value="TreeGrafter"/>
</dbReference>
<dbReference type="Gene3D" id="3.30.160.60">
    <property type="entry name" value="Classic Zinc Finger"/>
    <property type="match status" value="1"/>
</dbReference>
<dbReference type="Proteomes" id="UP001172673">
    <property type="component" value="Unassembled WGS sequence"/>
</dbReference>
<feature type="compositionally biased region" description="Basic and acidic residues" evidence="7">
    <location>
        <begin position="392"/>
        <end position="417"/>
    </location>
</feature>
<feature type="domain" description="C2H2-type" evidence="8">
    <location>
        <begin position="466"/>
        <end position="495"/>
    </location>
</feature>
<sequence>MSHLPDPDSFDFDRDILGRSPPLEPVKPNYETQETPPPLVRLSPSSDSEDGEDTNGAQSSGKRSKRSRQTKPSFADGVLIRSLDPNEGELANFAERNPLESASQSEAEEEDNEAEAEEAGRRQMSRSSEVIQSQATQVAAKPKEEPVREVSVISHDPDSKDDWPMIDTPATVAEENSPPSPPIVSDATRRSSHHEKSEASVLIKPDHPPKKQLDTLPPPRDQGLGLNIKRSREYEEDDEDSLSKSPALAKFAIARNDAPADFILPALQQKSPPRSSPAGSPEQKQNLPNIKTAIGDLQDTGFASFTGMSPMNRSTPGHLSHYASPASYSALSPRGPMGPPSNYDYWRAATGNSNASTSSSHTSSSATTSTPASSIAGPSPVASNPSPMAAVPEHDRESSRRDSFEDNEENDHSESHSDPPPNDGSESARFASGNYKCTYHACTAAPFQTQYLLNSHMNVHSNSRTHFCPVKNCPRGPGGQGFKRKNEMIRHGLVHTSPGYICPFCPDQQHKYPRPDNLQRHVRQHHTDKDRDDPVLRDVLNQRMEGGSRGGRRRVRL</sequence>
<feature type="compositionally biased region" description="Polar residues" evidence="7">
    <location>
        <begin position="125"/>
        <end position="137"/>
    </location>
</feature>
<keyword evidence="1" id="KW-0479">Metal-binding</keyword>
<feature type="region of interest" description="Disordered" evidence="7">
    <location>
        <begin position="352"/>
        <end position="429"/>
    </location>
</feature>
<dbReference type="GO" id="GO:0008270">
    <property type="term" value="F:zinc ion binding"/>
    <property type="evidence" value="ECO:0007669"/>
    <property type="project" value="UniProtKB-KW"/>
</dbReference>
<dbReference type="InterPro" id="IPR013087">
    <property type="entry name" value="Znf_C2H2_type"/>
</dbReference>
<feature type="domain" description="C2H2-type" evidence="8">
    <location>
        <begin position="500"/>
        <end position="525"/>
    </location>
</feature>
<dbReference type="GO" id="GO:0048315">
    <property type="term" value="P:conidium formation"/>
    <property type="evidence" value="ECO:0007669"/>
    <property type="project" value="UniProtKB-KW"/>
</dbReference>
<comment type="caution">
    <text evidence="9">The sequence shown here is derived from an EMBL/GenBank/DDBJ whole genome shotgun (WGS) entry which is preliminary data.</text>
</comment>
<evidence type="ECO:0000256" key="3">
    <source>
        <dbReference type="ARBA" id="ARBA00022771"/>
    </source>
</evidence>
<evidence type="ECO:0000256" key="1">
    <source>
        <dbReference type="ARBA" id="ARBA00022723"/>
    </source>
</evidence>